<reference evidence="1" key="1">
    <citation type="submission" date="2015-04" db="UniProtKB">
        <authorList>
            <consortium name="EnsemblPlants"/>
        </authorList>
    </citation>
    <scope>IDENTIFICATION</scope>
</reference>
<dbReference type="AlphaFoldDB" id="A0A0E0MGW1"/>
<keyword evidence="2" id="KW-1185">Reference proteome</keyword>
<sequence>MTGYTGARGDHRGNTYVFAGDGRELDEIVVRVAGEVEHRFVAAVTRWSCPSWRKLGREPLAFPSARHDSEVKPYCFRNGALVFVKVSWSVMELGS</sequence>
<evidence type="ECO:0000313" key="1">
    <source>
        <dbReference type="EnsemblPlants" id="OPUNC11G15530.1"/>
    </source>
</evidence>
<dbReference type="Gramene" id="OPUNC11G15530.1">
    <property type="protein sequence ID" value="OPUNC11G15530.1"/>
    <property type="gene ID" value="OPUNC11G15530"/>
</dbReference>
<dbReference type="HOGENOM" id="CLU_2376480_0_0_1"/>
<proteinExistence type="predicted"/>
<dbReference type="Proteomes" id="UP000026962">
    <property type="component" value="Chromosome 11"/>
</dbReference>
<dbReference type="STRING" id="4537.A0A0E0MGW1"/>
<organism evidence="1">
    <name type="scientific">Oryza punctata</name>
    <name type="common">Red rice</name>
    <dbReference type="NCBI Taxonomy" id="4537"/>
    <lineage>
        <taxon>Eukaryota</taxon>
        <taxon>Viridiplantae</taxon>
        <taxon>Streptophyta</taxon>
        <taxon>Embryophyta</taxon>
        <taxon>Tracheophyta</taxon>
        <taxon>Spermatophyta</taxon>
        <taxon>Magnoliopsida</taxon>
        <taxon>Liliopsida</taxon>
        <taxon>Poales</taxon>
        <taxon>Poaceae</taxon>
        <taxon>BOP clade</taxon>
        <taxon>Oryzoideae</taxon>
        <taxon>Oryzeae</taxon>
        <taxon>Oryzinae</taxon>
        <taxon>Oryza</taxon>
    </lineage>
</organism>
<accession>A0A0E0MGW1</accession>
<protein>
    <submittedName>
        <fullName evidence="1">Uncharacterized protein</fullName>
    </submittedName>
</protein>
<name>A0A0E0MGW1_ORYPU</name>
<evidence type="ECO:0000313" key="2">
    <source>
        <dbReference type="Proteomes" id="UP000026962"/>
    </source>
</evidence>
<dbReference type="EnsemblPlants" id="OPUNC11G15530.1">
    <property type="protein sequence ID" value="OPUNC11G15530.1"/>
    <property type="gene ID" value="OPUNC11G15530"/>
</dbReference>
<reference evidence="1" key="2">
    <citation type="submission" date="2018-05" db="EMBL/GenBank/DDBJ databases">
        <title>OpunRS2 (Oryza punctata Reference Sequence Version 2).</title>
        <authorList>
            <person name="Zhang J."/>
            <person name="Kudrna D."/>
            <person name="Lee S."/>
            <person name="Talag J."/>
            <person name="Welchert J."/>
            <person name="Wing R.A."/>
        </authorList>
    </citation>
    <scope>NUCLEOTIDE SEQUENCE [LARGE SCALE GENOMIC DNA]</scope>
</reference>